<dbReference type="SUPFAM" id="SSF90257">
    <property type="entry name" value="Myosin rod fragments"/>
    <property type="match status" value="1"/>
</dbReference>
<dbReference type="PROSITE" id="PS51456">
    <property type="entry name" value="MYOSIN_MOTOR"/>
    <property type="match status" value="1"/>
</dbReference>
<comment type="similarity">
    <text evidence="1 8">Belongs to the TRAFAC class myosin-kinesin ATPase superfamily. Myosin family.</text>
</comment>
<evidence type="ECO:0000256" key="1">
    <source>
        <dbReference type="ARBA" id="ARBA00008314"/>
    </source>
</evidence>
<evidence type="ECO:0000313" key="13">
    <source>
        <dbReference type="Proteomes" id="UP000816034"/>
    </source>
</evidence>
<sequence length="1959" mass="225887">MSEDQILDPSTQGAGDESARRRRARGGAGASGASGAAGSKTSSSANLFTKLVDAQSDESNWKVSGANFMWVPCSSVEEGKAFEVGEIKERKGKEIVVETESGDKKTFPIEEVFPMNPPKLTGIEDMARLSHLNEPSVLFNLKKRYDNDKIYTYSGLFLVAVNPYKNLPIYTDEVIKKHQGKRREDAEPHVFTVSDVAYRQMLQNQLNQSMLVTGESGAGKTENTKKIIQYLTSTAGSSHGAGKLEQQLLQTNPLLEAFGNAKTIRNNNSSRFGKFIEVDFNVSGYIAGTKIQHYLLETTRVVAQAPDERNFHFFYQILSDAQSRNKYHLQNVNQYHYVNQSGCTSVVGINDAQEFQETLKSMRIIGISEEDIDATCRMVASILHLGNCKFVNDENDLSMLPDRSPLNTAAELLGVDSDGLAKGFMKPNIVTPTDIIETHVNVAQAGFNRNALVKSMYNRLFDWLVRSINQSLTSKEKIKNFIGVLDIAGFEIFELNSFEQLCINYTNEKLQQFFNHHMFKKEQEEYLKEKIEWKFIDFGLDLQPTIDLIEKPLGILAILDQQTFMAQQSEEGLVREINKNHGTKKQFKTSRFNEKEFVLSHYAGDVPYNVVSWFTKNVDPLNEDCKGVMAASGNALIRSLFDLPGERQKAAEKRSVGSARFKTVATNYKNQLKDLMGLLESTEPHFIRCIKPNNLQKPGIIDDRLVLHQLKCNGVLEGIRIARKGYPGRIPYADFVKRYDLLVEDKRALEQQPNLRGKAQVILDTIKFEETTQYKLGATKVFLKASQEALIEEYREAQISKIIGVAQAAALAAYERVAYKKLQGRLISIKLIQRNFRAYLKLKNWGWWNLINLARPYLKEFSSEQVTKKLKEEFEQIKKDLEGERDSKKKLEIEKNALEQSRKKLIDDLEEQRNRMDAMNNALNQLEKELRDRKNEIDRLHHDCDDKDSELTRNTQSLAALNSNIKKLEEQIRDLKGEVDQREKIIKSKGSDLQNKDLEIETMNKKSKDLEKRIADLENTLADARNDINNKSNEVSRLQMELSDQGIQLENEINSRKAREEDLKKREKEIKDLKKELTDSQLGADQLDTELKKSKKEKQLLEEDLDKQKKAADQLQRKLTASEQQGANLSNQLDEETRKRQAAENKNRSLQSDLDNASSKLNDMENTLHDRDDLISQLQAEINKLKQRISDLESENQKLQERNKDLERELNDTRFRMEEELKNKNSEIDRLKKLSESSKDELTMQLNKTNDEKNDLTNKLKKAEKDLKNLKKSKDDLQAEKDDSDNRIRKLEQDLREKEQAAENLAKRISDLENEARTRDAQKKSTEMELASVKDDLNRTKQRAEQLQSDLDAQRERANELENLLSDTEGGKNQLDSQFKQLQSDLQNERNNLQKMKSDNERLQRELDELKRALSDKQNESSSLDSKVKTLEDKIRELTALLETERSSKTDLDKKRSKMDKEVKRLAQQLQETEQALKGETQKKNDADNRVKQLEGEVNNLKSERDRLNKDLNNQSGDVNGLKRQLDESNNLVAKLKAEIQKLQKDLSDHHGDRDEAEEQLQALRKQIQELTSRLADANNRTQQEASSRQSLESDNNRLKSEVARLRDDLQNENRKLKQEIERVQSESENEKSELLAQLQKLQEAYSEVKDELKDLSKNASRGGGVVGGVDSAEVEKLRREYELQLAQLKARVEEVTQQRVEVENKKRSVEMDLTEVKTRLQTEERLRKKVEQQKKSVEMECDELRELAEEAEDLRDELNRTKLEQQGLVQQLRQDLLQERHSRASAEEASSRQKREIEELQQDLEQERSKLDEAARRLKQQYENEILDLNNQIAQAKKERSAASRDMKKADRDLREYQRRFQEEARAKQDLEQRLTKVERENKLLQSQSQSDASKYQKSEQDKQRLEAENRQQKDKILELQDDLEKLRQQVNSERKKTQRIARKASPFNAGELIDDLQ</sequence>
<evidence type="ECO:0000256" key="2">
    <source>
        <dbReference type="ARBA" id="ARBA00022741"/>
    </source>
</evidence>
<feature type="compositionally biased region" description="Basic and acidic residues" evidence="9">
    <location>
        <begin position="1295"/>
        <end position="1344"/>
    </location>
</feature>
<keyword evidence="5 8" id="KW-0518">Myosin</keyword>
<feature type="compositionally biased region" description="Basic and acidic residues" evidence="9">
    <location>
        <begin position="1232"/>
        <end position="1242"/>
    </location>
</feature>
<evidence type="ECO:0000256" key="3">
    <source>
        <dbReference type="ARBA" id="ARBA00022840"/>
    </source>
</evidence>
<feature type="compositionally biased region" description="Low complexity" evidence="9">
    <location>
        <begin position="33"/>
        <end position="42"/>
    </location>
</feature>
<keyword evidence="13" id="KW-1185">Reference proteome</keyword>
<feature type="region of interest" description="Disordered" evidence="9">
    <location>
        <begin position="1295"/>
        <end position="1353"/>
    </location>
</feature>
<dbReference type="GeneID" id="68097381"/>
<dbReference type="InterPro" id="IPR001609">
    <property type="entry name" value="Myosin_head_motor_dom-like"/>
</dbReference>
<dbReference type="Gene3D" id="4.10.270.10">
    <property type="entry name" value="Myosin, subunit A"/>
    <property type="match status" value="1"/>
</dbReference>
<dbReference type="InterPro" id="IPR027417">
    <property type="entry name" value="P-loop_NTPase"/>
</dbReference>
<dbReference type="Gene3D" id="1.10.10.820">
    <property type="match status" value="1"/>
</dbReference>
<feature type="compositionally biased region" description="Basic and acidic residues" evidence="9">
    <location>
        <begin position="1249"/>
        <end position="1258"/>
    </location>
</feature>
<dbReference type="GO" id="GO:0005737">
    <property type="term" value="C:cytoplasm"/>
    <property type="evidence" value="ECO:0007669"/>
    <property type="project" value="UniProtKB-ARBA"/>
</dbReference>
<feature type="domain" description="Myosin N-terminal SH3-like" evidence="11">
    <location>
        <begin position="66"/>
        <end position="117"/>
    </location>
</feature>
<dbReference type="Gene3D" id="1.20.58.530">
    <property type="match status" value="1"/>
</dbReference>
<feature type="compositionally biased region" description="Basic and acidic residues" evidence="9">
    <location>
        <begin position="1806"/>
        <end position="1817"/>
    </location>
</feature>
<evidence type="ECO:0000256" key="8">
    <source>
        <dbReference type="PROSITE-ProRule" id="PRU00782"/>
    </source>
</evidence>
<feature type="region of interest" description="Disordered" evidence="9">
    <location>
        <begin position="1880"/>
        <end position="1918"/>
    </location>
</feature>
<dbReference type="InterPro" id="IPR036961">
    <property type="entry name" value="Kinesin_motor_dom_sf"/>
</dbReference>
<reference evidence="12 13" key="1">
    <citation type="journal article" date="2018" name="BMC Genomics">
        <title>The genome of Naegleria lovaniensis, the basis for a comparative approach to unravel pathogenicity factors of the human pathogenic amoeba N. fowleri.</title>
        <authorList>
            <person name="Liechti N."/>
            <person name="Schurch N."/>
            <person name="Bruggmann R."/>
            <person name="Wittwer M."/>
        </authorList>
    </citation>
    <scope>NUCLEOTIDE SEQUENCE [LARGE SCALE GENOMIC DNA]</scope>
    <source>
        <strain evidence="12 13">ATCC 30569</strain>
    </source>
</reference>
<dbReference type="PRINTS" id="PR00193">
    <property type="entry name" value="MYOSINHEAVY"/>
</dbReference>
<keyword evidence="3 8" id="KW-0067">ATP-binding</keyword>
<proteinExistence type="inferred from homology"/>
<dbReference type="GO" id="GO:0051015">
    <property type="term" value="F:actin filament binding"/>
    <property type="evidence" value="ECO:0007669"/>
    <property type="project" value="InterPro"/>
</dbReference>
<dbReference type="EMBL" id="PYSW02000022">
    <property type="protein sequence ID" value="KAG2382959.1"/>
    <property type="molecule type" value="Genomic_DNA"/>
</dbReference>
<evidence type="ECO:0000313" key="12">
    <source>
        <dbReference type="EMBL" id="KAG2382959.1"/>
    </source>
</evidence>
<feature type="compositionally biased region" description="Polar residues" evidence="9">
    <location>
        <begin position="1579"/>
        <end position="1594"/>
    </location>
</feature>
<feature type="compositionally biased region" description="Basic and acidic residues" evidence="9">
    <location>
        <begin position="1896"/>
        <end position="1918"/>
    </location>
</feature>
<gene>
    <name evidence="12" type="ORF">C9374_004926</name>
</gene>
<feature type="region of interest" description="Disordered" evidence="9">
    <location>
        <begin position="1"/>
        <end position="42"/>
    </location>
</feature>
<dbReference type="GO" id="GO:0000146">
    <property type="term" value="F:microfilament motor activity"/>
    <property type="evidence" value="ECO:0007669"/>
    <property type="project" value="TreeGrafter"/>
</dbReference>
<feature type="region of interest" description="Disordered" evidence="9">
    <location>
        <begin position="1930"/>
        <end position="1959"/>
    </location>
</feature>
<dbReference type="InterPro" id="IPR008989">
    <property type="entry name" value="Myosin_S1_N"/>
</dbReference>
<dbReference type="GO" id="GO:0005524">
    <property type="term" value="F:ATP binding"/>
    <property type="evidence" value="ECO:0007669"/>
    <property type="project" value="UniProtKB-UniRule"/>
</dbReference>
<comment type="caution">
    <text evidence="12">The sequence shown here is derived from an EMBL/GenBank/DDBJ whole genome shotgun (WGS) entry which is preliminary data.</text>
</comment>
<dbReference type="SMART" id="SM00242">
    <property type="entry name" value="MYSc"/>
    <property type="match status" value="1"/>
</dbReference>
<feature type="compositionally biased region" description="Basic and acidic residues" evidence="9">
    <location>
        <begin position="1780"/>
        <end position="1799"/>
    </location>
</feature>
<keyword evidence="4" id="KW-0175">Coiled coil</keyword>
<dbReference type="SUPFAM" id="SSF57997">
    <property type="entry name" value="Tropomyosin"/>
    <property type="match status" value="3"/>
</dbReference>
<dbReference type="Pfam" id="PF00063">
    <property type="entry name" value="Myosin_head"/>
    <property type="match status" value="1"/>
</dbReference>
<dbReference type="Proteomes" id="UP000816034">
    <property type="component" value="Unassembled WGS sequence"/>
</dbReference>
<dbReference type="PROSITE" id="PS51844">
    <property type="entry name" value="SH3_LIKE"/>
    <property type="match status" value="1"/>
</dbReference>
<protein>
    <recommendedName>
        <fullName evidence="14">Myosin heavy chain</fullName>
    </recommendedName>
</protein>
<dbReference type="GO" id="GO:0007015">
    <property type="term" value="P:actin filament organization"/>
    <property type="evidence" value="ECO:0007669"/>
    <property type="project" value="TreeGrafter"/>
</dbReference>
<dbReference type="PANTHER" id="PTHR13140">
    <property type="entry name" value="MYOSIN"/>
    <property type="match status" value="1"/>
</dbReference>
<evidence type="ECO:0000256" key="7">
    <source>
        <dbReference type="ARBA" id="ARBA00023203"/>
    </source>
</evidence>
<dbReference type="PANTHER" id="PTHR13140:SF857">
    <property type="entry name" value="MYOSIN-11"/>
    <property type="match status" value="1"/>
</dbReference>
<feature type="region of interest" description="Actin-binding" evidence="8">
    <location>
        <begin position="672"/>
        <end position="694"/>
    </location>
</feature>
<keyword evidence="2 8" id="KW-0547">Nucleotide-binding</keyword>
<feature type="region of interest" description="Disordered" evidence="9">
    <location>
        <begin position="1577"/>
        <end position="1599"/>
    </location>
</feature>
<name>A0AA88GPU7_NAELO</name>
<dbReference type="Gene3D" id="1.20.5.1160">
    <property type="entry name" value="Vasodilator-stimulated phosphoprotein"/>
    <property type="match status" value="1"/>
</dbReference>
<keyword evidence="6 8" id="KW-0505">Motor protein</keyword>
<feature type="compositionally biased region" description="Polar residues" evidence="9">
    <location>
        <begin position="1117"/>
        <end position="1132"/>
    </location>
</feature>
<dbReference type="FunFam" id="3.40.850.10:FF:000101">
    <property type="entry name" value="Slow myosin heavy chain 2"/>
    <property type="match status" value="1"/>
</dbReference>
<evidence type="ECO:0000256" key="9">
    <source>
        <dbReference type="SAM" id="MobiDB-lite"/>
    </source>
</evidence>
<dbReference type="Gene3D" id="1.20.120.720">
    <property type="entry name" value="Myosin VI head, motor domain, U50 subdomain"/>
    <property type="match status" value="1"/>
</dbReference>
<dbReference type="InterPro" id="IPR004009">
    <property type="entry name" value="SH3_Myosin"/>
</dbReference>
<accession>A0AA88GPU7</accession>
<dbReference type="RefSeq" id="XP_044548638.1">
    <property type="nucleotide sequence ID" value="XM_044694619.1"/>
</dbReference>
<feature type="region of interest" description="Disordered" evidence="9">
    <location>
        <begin position="1102"/>
        <end position="1168"/>
    </location>
</feature>
<feature type="region of interest" description="Disordered" evidence="9">
    <location>
        <begin position="1232"/>
        <end position="1258"/>
    </location>
</feature>
<dbReference type="Gene3D" id="2.30.30.360">
    <property type="entry name" value="Myosin S1 fragment, N-terminal"/>
    <property type="match status" value="1"/>
</dbReference>
<feature type="compositionally biased region" description="Basic and acidic residues" evidence="9">
    <location>
        <begin position="1102"/>
        <end position="1116"/>
    </location>
</feature>
<dbReference type="Gene3D" id="3.40.850.10">
    <property type="entry name" value="Kinesin motor domain"/>
    <property type="match status" value="1"/>
</dbReference>
<evidence type="ECO:0000259" key="11">
    <source>
        <dbReference type="PROSITE" id="PS51844"/>
    </source>
</evidence>
<feature type="binding site" evidence="8">
    <location>
        <begin position="214"/>
        <end position="221"/>
    </location>
    <ligand>
        <name>ATP</name>
        <dbReference type="ChEBI" id="CHEBI:30616"/>
    </ligand>
</feature>
<feature type="compositionally biased region" description="Polar residues" evidence="9">
    <location>
        <begin position="1885"/>
        <end position="1895"/>
    </location>
</feature>
<dbReference type="FunFam" id="1.10.10.820:FF:000001">
    <property type="entry name" value="Myosin heavy chain"/>
    <property type="match status" value="1"/>
</dbReference>
<evidence type="ECO:0008006" key="14">
    <source>
        <dbReference type="Google" id="ProtNLM"/>
    </source>
</evidence>
<dbReference type="Gene3D" id="6.20.240.20">
    <property type="match status" value="1"/>
</dbReference>
<evidence type="ECO:0000256" key="5">
    <source>
        <dbReference type="ARBA" id="ARBA00023123"/>
    </source>
</evidence>
<evidence type="ECO:0000256" key="4">
    <source>
        <dbReference type="ARBA" id="ARBA00023054"/>
    </source>
</evidence>
<evidence type="ECO:0000259" key="10">
    <source>
        <dbReference type="PROSITE" id="PS51456"/>
    </source>
</evidence>
<dbReference type="Gene3D" id="1.10.287.1490">
    <property type="match status" value="3"/>
</dbReference>
<organism evidence="12 13">
    <name type="scientific">Naegleria lovaniensis</name>
    <name type="common">Amoeba</name>
    <dbReference type="NCBI Taxonomy" id="51637"/>
    <lineage>
        <taxon>Eukaryota</taxon>
        <taxon>Discoba</taxon>
        <taxon>Heterolobosea</taxon>
        <taxon>Tetramitia</taxon>
        <taxon>Eutetramitia</taxon>
        <taxon>Vahlkampfiidae</taxon>
        <taxon>Naegleria</taxon>
    </lineage>
</organism>
<dbReference type="GO" id="GO:0016020">
    <property type="term" value="C:membrane"/>
    <property type="evidence" value="ECO:0007669"/>
    <property type="project" value="TreeGrafter"/>
</dbReference>
<feature type="region of interest" description="Disordered" evidence="9">
    <location>
        <begin position="1780"/>
        <end position="1817"/>
    </location>
</feature>
<keyword evidence="7 8" id="KW-0009">Actin-binding</keyword>
<dbReference type="GO" id="GO:0016459">
    <property type="term" value="C:myosin complex"/>
    <property type="evidence" value="ECO:0007669"/>
    <property type="project" value="UniProtKB-KW"/>
</dbReference>
<feature type="compositionally biased region" description="Polar residues" evidence="9">
    <location>
        <begin position="1148"/>
        <end position="1161"/>
    </location>
</feature>
<dbReference type="CDD" id="cd01377">
    <property type="entry name" value="MYSc_class_II"/>
    <property type="match status" value="1"/>
</dbReference>
<evidence type="ECO:0000256" key="6">
    <source>
        <dbReference type="ARBA" id="ARBA00023175"/>
    </source>
</evidence>
<feature type="domain" description="Myosin motor" evidence="10">
    <location>
        <begin position="121"/>
        <end position="796"/>
    </location>
</feature>
<feature type="region of interest" description="Disordered" evidence="9">
    <location>
        <begin position="1499"/>
        <end position="1525"/>
    </location>
</feature>
<feature type="compositionally biased region" description="Basic and acidic residues" evidence="9">
    <location>
        <begin position="1135"/>
        <end position="1147"/>
    </location>
</feature>
<dbReference type="SUPFAM" id="SSF52540">
    <property type="entry name" value="P-loop containing nucleoside triphosphate hydrolases"/>
    <property type="match status" value="1"/>
</dbReference>